<protein>
    <submittedName>
        <fullName evidence="1">Lipase/acylhydrolase family protein</fullName>
    </submittedName>
</protein>
<dbReference type="AlphaFoldDB" id="S0FGM5"/>
<dbReference type="PATRIC" id="fig|1195236.3.peg.3767"/>
<dbReference type="RefSeq" id="WP_004627941.1">
    <property type="nucleotide sequence ID" value="NZ_AORV01000049.1"/>
</dbReference>
<keyword evidence="1" id="KW-0378">Hydrolase</keyword>
<proteinExistence type="predicted"/>
<dbReference type="eggNOG" id="COG2755">
    <property type="taxonomic scope" value="Bacteria"/>
</dbReference>
<dbReference type="EMBL" id="AORV01000049">
    <property type="protein sequence ID" value="EMS70680.1"/>
    <property type="molecule type" value="Genomic_DNA"/>
</dbReference>
<dbReference type="Proteomes" id="UP000014155">
    <property type="component" value="Unassembled WGS sequence"/>
</dbReference>
<organism evidence="1 2">
    <name type="scientific">Ruminiclostridium cellobioparum subsp. termitidis CT1112</name>
    <dbReference type="NCBI Taxonomy" id="1195236"/>
    <lineage>
        <taxon>Bacteria</taxon>
        <taxon>Bacillati</taxon>
        <taxon>Bacillota</taxon>
        <taxon>Clostridia</taxon>
        <taxon>Eubacteriales</taxon>
        <taxon>Oscillospiraceae</taxon>
        <taxon>Ruminiclostridium</taxon>
    </lineage>
</organism>
<evidence type="ECO:0000313" key="2">
    <source>
        <dbReference type="Proteomes" id="UP000014155"/>
    </source>
</evidence>
<reference evidence="1 2" key="1">
    <citation type="journal article" date="2013" name="Genome Announc.">
        <title>Draft Genome Sequence of the Cellulolytic, Mesophilic, Anaerobic Bacterium Clostridium termitidis Strain CT1112 (DSM 5398).</title>
        <authorList>
            <person name="Lal S."/>
            <person name="Ramachandran U."/>
            <person name="Zhang X."/>
            <person name="Munir R."/>
            <person name="Sparling R."/>
            <person name="Levin D.B."/>
        </authorList>
    </citation>
    <scope>NUCLEOTIDE SEQUENCE [LARGE SCALE GENOMIC DNA]</scope>
    <source>
        <strain evidence="1 2">CT1112</strain>
    </source>
</reference>
<dbReference type="InterPro" id="IPR036514">
    <property type="entry name" value="SGNH_hydro_sf"/>
</dbReference>
<accession>S0FGM5</accession>
<dbReference type="STRING" id="1195236.CTER_3545"/>
<dbReference type="SUPFAM" id="SSF52266">
    <property type="entry name" value="SGNH hydrolase"/>
    <property type="match status" value="1"/>
</dbReference>
<dbReference type="CDD" id="cd00229">
    <property type="entry name" value="SGNH_hydrolase"/>
    <property type="match status" value="1"/>
</dbReference>
<comment type="caution">
    <text evidence="1">The sequence shown here is derived from an EMBL/GenBank/DDBJ whole genome shotgun (WGS) entry which is preliminary data.</text>
</comment>
<dbReference type="Gene3D" id="3.40.50.1110">
    <property type="entry name" value="SGNH hydrolase"/>
    <property type="match status" value="1"/>
</dbReference>
<evidence type="ECO:0000313" key="1">
    <source>
        <dbReference type="EMBL" id="EMS70680.1"/>
    </source>
</evidence>
<dbReference type="GO" id="GO:0016787">
    <property type="term" value="F:hydrolase activity"/>
    <property type="evidence" value="ECO:0007669"/>
    <property type="project" value="UniProtKB-KW"/>
</dbReference>
<keyword evidence="2" id="KW-1185">Reference proteome</keyword>
<name>S0FGM5_RUMCE</name>
<sequence length="202" mass="23468">MPVLETYEWCDFWWEKTDRRDKPRVLLIGDSITRAYRPKVNQLLKEAAYVDMLATSRAVDNLSLKHEIGYILSQEDFRYKVIHFNNGIHGLHLSDREYQRGLEEIVGYMIENCRKARLILALSTPVTVEGRKEVINTELTDKLINRNNAMKLTGNKYNLPIDDLYTPMLGRSVYRAEDGLHYNAEGENAQADIVSLKIMEFL</sequence>
<gene>
    <name evidence="1" type="ORF">CTER_3545</name>
</gene>